<dbReference type="Pfam" id="PF00050">
    <property type="entry name" value="Kazal_1"/>
    <property type="match status" value="1"/>
</dbReference>
<keyword evidence="5" id="KW-1015">Disulfide bond</keyword>
<dbReference type="Proteomes" id="UP000694546">
    <property type="component" value="Chromosome 10"/>
</dbReference>
<keyword evidence="2" id="KW-0964">Secreted</keyword>
<dbReference type="GO" id="GO:0005576">
    <property type="term" value="C:extracellular region"/>
    <property type="evidence" value="ECO:0007669"/>
    <property type="project" value="UniProtKB-SubCell"/>
</dbReference>
<dbReference type="InterPro" id="IPR036058">
    <property type="entry name" value="Kazal_dom_sf"/>
</dbReference>
<dbReference type="GeneTree" id="ENSGT01100000263630"/>
<comment type="subcellular location">
    <subcellularLocation>
        <location evidence="1">Secreted</location>
    </subcellularLocation>
</comment>
<dbReference type="InterPro" id="IPR051597">
    <property type="entry name" value="Bifunctional_prot_inhibitor"/>
</dbReference>
<keyword evidence="4" id="KW-0722">Serine protease inhibitor</keyword>
<evidence type="ECO:0000259" key="6">
    <source>
        <dbReference type="PROSITE" id="PS51465"/>
    </source>
</evidence>
<dbReference type="PROSITE" id="PS51465">
    <property type="entry name" value="KAZAL_2"/>
    <property type="match status" value="1"/>
</dbReference>
<accession>A0A8C5B167</accession>
<organism evidence="7 8">
    <name type="scientific">Gadus morhua</name>
    <name type="common">Atlantic cod</name>
    <dbReference type="NCBI Taxonomy" id="8049"/>
    <lineage>
        <taxon>Eukaryota</taxon>
        <taxon>Metazoa</taxon>
        <taxon>Chordata</taxon>
        <taxon>Craniata</taxon>
        <taxon>Vertebrata</taxon>
        <taxon>Euteleostomi</taxon>
        <taxon>Actinopterygii</taxon>
        <taxon>Neopterygii</taxon>
        <taxon>Teleostei</taxon>
        <taxon>Neoteleostei</taxon>
        <taxon>Acanthomorphata</taxon>
        <taxon>Zeiogadaria</taxon>
        <taxon>Gadariae</taxon>
        <taxon>Gadiformes</taxon>
        <taxon>Gadoidei</taxon>
        <taxon>Gadidae</taxon>
        <taxon>Gadus</taxon>
    </lineage>
</organism>
<dbReference type="SMART" id="SM00280">
    <property type="entry name" value="KAZAL"/>
    <property type="match status" value="1"/>
</dbReference>
<evidence type="ECO:0000256" key="4">
    <source>
        <dbReference type="ARBA" id="ARBA00022900"/>
    </source>
</evidence>
<reference evidence="7" key="1">
    <citation type="submission" date="2025-08" db="UniProtKB">
        <authorList>
            <consortium name="Ensembl"/>
        </authorList>
    </citation>
    <scope>IDENTIFICATION</scope>
</reference>
<dbReference type="Gene3D" id="3.30.60.30">
    <property type="match status" value="1"/>
</dbReference>
<evidence type="ECO:0000256" key="3">
    <source>
        <dbReference type="ARBA" id="ARBA00022690"/>
    </source>
</evidence>
<evidence type="ECO:0000313" key="7">
    <source>
        <dbReference type="Ensembl" id="ENSGMOP00000039321.1"/>
    </source>
</evidence>
<evidence type="ECO:0000313" key="8">
    <source>
        <dbReference type="Proteomes" id="UP000694546"/>
    </source>
</evidence>
<protein>
    <submittedName>
        <fullName evidence="7">Serine peptidase inhibitor, Kazal type 2, tandem duplicate 1</fullName>
    </submittedName>
</protein>
<dbReference type="PANTHER" id="PTHR47729:SF1">
    <property type="entry name" value="OVOMUCOID-LIKE-RELATED"/>
    <property type="match status" value="1"/>
</dbReference>
<proteinExistence type="predicted"/>
<dbReference type="PANTHER" id="PTHR47729">
    <property type="entry name" value="SERINE PEPTIDASE INHIBITOR, KAZAL TYPE 2, TANDEM DUPLICATE 1-RELATED"/>
    <property type="match status" value="1"/>
</dbReference>
<dbReference type="AlphaFoldDB" id="A0A8C5B167"/>
<feature type="domain" description="Kazal-like" evidence="6">
    <location>
        <begin position="24"/>
        <end position="78"/>
    </location>
</feature>
<dbReference type="Ensembl" id="ENSGMOT00000025869.1">
    <property type="protein sequence ID" value="ENSGMOP00000039321.1"/>
    <property type="gene ID" value="ENSGMOG00000023622.1"/>
</dbReference>
<keyword evidence="3" id="KW-0646">Protease inhibitor</keyword>
<name>A0A8C5B167_GADMO</name>
<dbReference type="InterPro" id="IPR002350">
    <property type="entry name" value="Kazal_dom"/>
</dbReference>
<dbReference type="GO" id="GO:0004867">
    <property type="term" value="F:serine-type endopeptidase inhibitor activity"/>
    <property type="evidence" value="ECO:0007669"/>
    <property type="project" value="UniProtKB-KW"/>
</dbReference>
<reference evidence="7" key="2">
    <citation type="submission" date="2025-09" db="UniProtKB">
        <authorList>
            <consortium name="Ensembl"/>
        </authorList>
    </citation>
    <scope>IDENTIFICATION</scope>
</reference>
<sequence length="78" mass="8567">MRLNQFSPLASICIGILGRSQPHWSIEPACEKYHLPACERSYPVCGTDGTIYSNECMLCFANSEGPKTDVLIKSRGAC</sequence>
<evidence type="ECO:0000256" key="2">
    <source>
        <dbReference type="ARBA" id="ARBA00022525"/>
    </source>
</evidence>
<dbReference type="SUPFAM" id="SSF100895">
    <property type="entry name" value="Kazal-type serine protease inhibitors"/>
    <property type="match status" value="1"/>
</dbReference>
<evidence type="ECO:0000256" key="1">
    <source>
        <dbReference type="ARBA" id="ARBA00004613"/>
    </source>
</evidence>
<evidence type="ECO:0000256" key="5">
    <source>
        <dbReference type="ARBA" id="ARBA00023157"/>
    </source>
</evidence>
<keyword evidence="8" id="KW-1185">Reference proteome</keyword>